<name>A0A2T0S716_9BACT</name>
<protein>
    <submittedName>
        <fullName evidence="3">Uncharacterized protein</fullName>
    </submittedName>
</protein>
<dbReference type="EMBL" id="PVTE01000026">
    <property type="protein sequence ID" value="PRY29221.1"/>
    <property type="molecule type" value="Genomic_DNA"/>
</dbReference>
<dbReference type="AlphaFoldDB" id="A0A2T0S716"/>
<keyword evidence="2" id="KW-0812">Transmembrane</keyword>
<reference evidence="3 4" key="1">
    <citation type="submission" date="2018-03" db="EMBL/GenBank/DDBJ databases">
        <title>Genomic Encyclopedia of Archaeal and Bacterial Type Strains, Phase II (KMG-II): from individual species to whole genera.</title>
        <authorList>
            <person name="Goeker M."/>
        </authorList>
    </citation>
    <scope>NUCLEOTIDE SEQUENCE [LARGE SCALE GENOMIC DNA]</scope>
    <source>
        <strain evidence="3 4">DSM 28354</strain>
    </source>
</reference>
<feature type="region of interest" description="Disordered" evidence="1">
    <location>
        <begin position="1"/>
        <end position="30"/>
    </location>
</feature>
<proteinExistence type="predicted"/>
<sequence length="60" mass="6974">MFPPPFFPADTVSATSQQHSPKRRDDQPPRRPDWLVIFMGVLFLLSLLLLWLVDIPQTIQ</sequence>
<evidence type="ECO:0000313" key="3">
    <source>
        <dbReference type="EMBL" id="PRY29221.1"/>
    </source>
</evidence>
<evidence type="ECO:0000256" key="2">
    <source>
        <dbReference type="SAM" id="Phobius"/>
    </source>
</evidence>
<keyword evidence="2" id="KW-1133">Transmembrane helix</keyword>
<keyword evidence="2" id="KW-0472">Membrane</keyword>
<dbReference type="Proteomes" id="UP000238375">
    <property type="component" value="Unassembled WGS sequence"/>
</dbReference>
<dbReference type="RefSeq" id="WP_106140112.1">
    <property type="nucleotide sequence ID" value="NZ_PVTE01000026.1"/>
</dbReference>
<gene>
    <name evidence="3" type="ORF">CLV58_1263</name>
</gene>
<evidence type="ECO:0000313" key="4">
    <source>
        <dbReference type="Proteomes" id="UP000238375"/>
    </source>
</evidence>
<keyword evidence="4" id="KW-1185">Reference proteome</keyword>
<accession>A0A2T0S716</accession>
<feature type="transmembrane region" description="Helical" evidence="2">
    <location>
        <begin position="34"/>
        <end position="53"/>
    </location>
</feature>
<organism evidence="3 4">
    <name type="scientific">Spirosoma oryzae</name>
    <dbReference type="NCBI Taxonomy" id="1469603"/>
    <lineage>
        <taxon>Bacteria</taxon>
        <taxon>Pseudomonadati</taxon>
        <taxon>Bacteroidota</taxon>
        <taxon>Cytophagia</taxon>
        <taxon>Cytophagales</taxon>
        <taxon>Cytophagaceae</taxon>
        <taxon>Spirosoma</taxon>
    </lineage>
</organism>
<evidence type="ECO:0000256" key="1">
    <source>
        <dbReference type="SAM" id="MobiDB-lite"/>
    </source>
</evidence>
<comment type="caution">
    <text evidence="3">The sequence shown here is derived from an EMBL/GenBank/DDBJ whole genome shotgun (WGS) entry which is preliminary data.</text>
</comment>